<accession>A0AAW1M1S4</accession>
<dbReference type="AlphaFoldDB" id="A0AAW1M1S4"/>
<protein>
    <recommendedName>
        <fullName evidence="3">HAT C-terminal dimerisation domain-containing protein</fullName>
    </recommendedName>
</protein>
<sequence>MISMTTRLYEFFGDWYVFMSMFKVKGKKYRRPQVTNLHHFRVEVFLSVINLQLQELEKQFDEISKELLISICSFSPTNQFSSFDIRKLRRLAKFYPNEFPTVELSFMENSLRKYINDILSDDRFSMLKSLSNQLFMKLVETRKHETHSRVYLLLKLVLLLPVSTASVERAFSRMTTIKKQIA</sequence>
<evidence type="ECO:0008006" key="3">
    <source>
        <dbReference type="Google" id="ProtNLM"/>
    </source>
</evidence>
<gene>
    <name evidence="1" type="ORF">RND81_03G070200</name>
</gene>
<evidence type="ECO:0000313" key="1">
    <source>
        <dbReference type="EMBL" id="KAK9740910.1"/>
    </source>
</evidence>
<evidence type="ECO:0000313" key="2">
    <source>
        <dbReference type="Proteomes" id="UP001443914"/>
    </source>
</evidence>
<dbReference type="EMBL" id="JBDFQZ010000003">
    <property type="protein sequence ID" value="KAK9740910.1"/>
    <property type="molecule type" value="Genomic_DNA"/>
</dbReference>
<keyword evidence="2" id="KW-1185">Reference proteome</keyword>
<organism evidence="1 2">
    <name type="scientific">Saponaria officinalis</name>
    <name type="common">Common soapwort</name>
    <name type="synonym">Lychnis saponaria</name>
    <dbReference type="NCBI Taxonomy" id="3572"/>
    <lineage>
        <taxon>Eukaryota</taxon>
        <taxon>Viridiplantae</taxon>
        <taxon>Streptophyta</taxon>
        <taxon>Embryophyta</taxon>
        <taxon>Tracheophyta</taxon>
        <taxon>Spermatophyta</taxon>
        <taxon>Magnoliopsida</taxon>
        <taxon>eudicotyledons</taxon>
        <taxon>Gunneridae</taxon>
        <taxon>Pentapetalae</taxon>
        <taxon>Caryophyllales</taxon>
        <taxon>Caryophyllaceae</taxon>
        <taxon>Caryophylleae</taxon>
        <taxon>Saponaria</taxon>
    </lineage>
</organism>
<reference evidence="1" key="1">
    <citation type="submission" date="2024-03" db="EMBL/GenBank/DDBJ databases">
        <title>WGS assembly of Saponaria officinalis var. Norfolk2.</title>
        <authorList>
            <person name="Jenkins J."/>
            <person name="Shu S."/>
            <person name="Grimwood J."/>
            <person name="Barry K."/>
            <person name="Goodstein D."/>
            <person name="Schmutz J."/>
            <person name="Leebens-Mack J."/>
            <person name="Osbourn A."/>
        </authorList>
    </citation>
    <scope>NUCLEOTIDE SEQUENCE [LARGE SCALE GENOMIC DNA]</scope>
    <source>
        <strain evidence="1">JIC</strain>
    </source>
</reference>
<name>A0AAW1M1S4_SAPOF</name>
<dbReference type="PANTHER" id="PTHR11697:SF230">
    <property type="entry name" value="ZINC FINGER, MYM DOMAIN CONTAINING 1"/>
    <property type="match status" value="1"/>
</dbReference>
<dbReference type="PANTHER" id="PTHR11697">
    <property type="entry name" value="GENERAL TRANSCRIPTION FACTOR 2-RELATED ZINC FINGER PROTEIN"/>
    <property type="match status" value="1"/>
</dbReference>
<proteinExistence type="predicted"/>
<dbReference type="InterPro" id="IPR055298">
    <property type="entry name" value="AtLOH3-like"/>
</dbReference>
<comment type="caution">
    <text evidence="1">The sequence shown here is derived from an EMBL/GenBank/DDBJ whole genome shotgun (WGS) entry which is preliminary data.</text>
</comment>
<dbReference type="Proteomes" id="UP001443914">
    <property type="component" value="Unassembled WGS sequence"/>
</dbReference>